<dbReference type="InterPro" id="IPR045838">
    <property type="entry name" value="DEPDC5_CTD"/>
</dbReference>
<dbReference type="Pfam" id="PF12257">
    <property type="entry name" value="IML1"/>
    <property type="match status" value="1"/>
</dbReference>
<sequence>MVPLPISLSSPLMRPISPSSAAEGNVVSSSSSLPSGRIRFGSDQHHSRHRHDRHFPSTDVTFRFHDERVTSDPIVFEENLLPGAKEGDICEVLGSNGEVLHIFVLQFHSPEIKKKLSTSSSPLQMSVLTGSGKLALHRGSRNVTVRVMDRKDAEADLLTFYIKDLYLTRSDMWRIPAELVGKTITEGQPIEFVKMLKLNVNTIHKNGRQVKTSFVGPDTKAVFRSQSVRYLIFLQMSTEMWFFDDTGESYFHKVINSYLPELFRQWREADAHHLVSIVMFTSIDLSSTASSLPHGVRSRNVRDHYRIVVDRIKVSDWTQIMATLRREFAVFQRNVLVRETDGGKTEISGAICSAIKGNILEAINVAATQASQELITDDSQRGNLQTILVSPGSGLFDVEADLLQRTTQNLMAAGLSVDLVCLTRMPLHAVPLFRYRDAYNNIIHCMPHWIDVSFWKPVQSDSGNSSQWVPRCRIYEIQMMGVMENELSAISVDYLPSADAQDMEKYMDEYDEAVMKSPSEMSSSTRRRNSETIRQSGRYFKDDNPLWTTILNPSNPTEQEKMCAVLHGNWKHIYPRRTQNRSVKWKSVISPASLPITTEVFPSPEDFYRDYFCQTYTISINPDNGDSEEYTLPNVMRAMVSFRIGFGYQIVLGEIVQETERLNKLDANPDGIAQEVPEACAATRIYLSIGTMVHRLTPKDSKTIAVQIFKKRTQNPHADQDIIYKPLVQTVNDSDFKMRHVRFPGAHSQDHNWNILDQYLAGEDLATDPSRFYRSRFVLIPTELQSSRSLQLQLRPPELAVDKMNPEEIRLDGLRKLNLMFYRSKYIPPEERRRDRERKSANIPELKFYTGDLSAFITQLVESVGEDEKDGLRKKDSLIVKASERFDRSIKLTVLGQAMQSERGIRLVDRRWHWKLHQHCFVGSEFVRWLLDNFKDIDTTEEAVEYGNELMQAELFHHVEHRHSFLDGHYFYQINPEYSTATAAPQPKTSWFSSIRGASGNGSGGSSTLANSVASLAESVASMTGSTASTQTTQTIPSGRSASSDCATGFPEHVTDKTGSGDFGMDTLADSTMSLDSDWSKRSQQFGAPLSPHLRRRIELSKDIKVDVDMQKKSYRREVITLHYDRLHNPETCYHILLEWLNTTPKFIEDTIAQWSRTCDRSGLKLVEVPVTEACMLPGMDPFTSLVKIKFAVDPPSAVQLPESADPVLSDKLFYQKQALSKLDYVLDTEAARALVAAQSEVDIVYSWGKPYFQHSQYVHKTGATLVELVSETGEFIIVRNPLAGSKPGNLSNNLTFDPEEIRCETVDFIQNRPEELKEFFQSIRDRWLNRPAVAVPYTSESPTPDSFMMHALNEGIAVDDMSRTLSSSPSSRRPPPPPPSDTPGAASYIYYDLRMY</sequence>
<reference evidence="7" key="1">
    <citation type="submission" date="2023-03" db="EMBL/GenBank/DDBJ databases">
        <title>Near-Complete genome sequence of Lipomyces tetrasporous NRRL Y-64009, an oleaginous yeast capable of growing on lignocellulosic hydrolysates.</title>
        <authorList>
            <consortium name="Lawrence Berkeley National Laboratory"/>
            <person name="Jagtap S.S."/>
            <person name="Liu J.-J."/>
            <person name="Walukiewicz H.E."/>
            <person name="Pangilinan J."/>
            <person name="Lipzen A."/>
            <person name="Ahrendt S."/>
            <person name="Koriabine M."/>
            <person name="Cobaugh K."/>
            <person name="Salamov A."/>
            <person name="Yoshinaga Y."/>
            <person name="Ng V."/>
            <person name="Daum C."/>
            <person name="Grigoriev I.V."/>
            <person name="Slininger P.J."/>
            <person name="Dien B.S."/>
            <person name="Jin Y.-S."/>
            <person name="Rao C.V."/>
        </authorList>
    </citation>
    <scope>NUCLEOTIDE SEQUENCE</scope>
    <source>
        <strain evidence="7">NRRL Y-64009</strain>
    </source>
</reference>
<feature type="compositionally biased region" description="Low complexity" evidence="5">
    <location>
        <begin position="19"/>
        <end position="36"/>
    </location>
</feature>
<dbReference type="GO" id="GO:0035556">
    <property type="term" value="P:intracellular signal transduction"/>
    <property type="evidence" value="ECO:0007669"/>
    <property type="project" value="InterPro"/>
</dbReference>
<dbReference type="InterPro" id="IPR027244">
    <property type="entry name" value="IML1"/>
</dbReference>
<evidence type="ECO:0000256" key="1">
    <source>
        <dbReference type="ARBA" id="ARBA00004148"/>
    </source>
</evidence>
<dbReference type="PANTHER" id="PTHR13179:SF8">
    <property type="entry name" value="GATOR COMPLEX PROTEIN DEPDC5"/>
    <property type="match status" value="1"/>
</dbReference>
<dbReference type="SUPFAM" id="SSF46785">
    <property type="entry name" value="Winged helix' DNA-binding domain"/>
    <property type="match status" value="1"/>
</dbReference>
<feature type="region of interest" description="Disordered" evidence="5">
    <location>
        <begin position="1024"/>
        <end position="1047"/>
    </location>
</feature>
<keyword evidence="8" id="KW-1185">Reference proteome</keyword>
<dbReference type="InterPro" id="IPR000591">
    <property type="entry name" value="DEP_dom"/>
</dbReference>
<evidence type="ECO:0000256" key="2">
    <source>
        <dbReference type="ARBA" id="ARBA00005643"/>
    </source>
</evidence>
<feature type="region of interest" description="Disordered" evidence="5">
    <location>
        <begin position="1362"/>
        <end position="1387"/>
    </location>
</feature>
<dbReference type="GO" id="GO:0010508">
    <property type="term" value="P:positive regulation of autophagy"/>
    <property type="evidence" value="ECO:0007669"/>
    <property type="project" value="TreeGrafter"/>
</dbReference>
<dbReference type="Pfam" id="PF19418">
    <property type="entry name" value="DEPDC5_CTD"/>
    <property type="match status" value="1"/>
</dbReference>
<feature type="region of interest" description="Disordered" evidence="5">
    <location>
        <begin position="13"/>
        <end position="54"/>
    </location>
</feature>
<dbReference type="Proteomes" id="UP001217417">
    <property type="component" value="Unassembled WGS sequence"/>
</dbReference>
<dbReference type="Pfam" id="PF00610">
    <property type="entry name" value="DEP"/>
    <property type="match status" value="1"/>
</dbReference>
<comment type="subcellular location">
    <subcellularLocation>
        <location evidence="1">Vacuole membrane</location>
        <topology evidence="1">Peripheral membrane protein</topology>
    </subcellularLocation>
</comment>
<dbReference type="RefSeq" id="XP_056046336.1">
    <property type="nucleotide sequence ID" value="XM_056186723.1"/>
</dbReference>
<feature type="compositionally biased region" description="Polar residues" evidence="5">
    <location>
        <begin position="1036"/>
        <end position="1046"/>
    </location>
</feature>
<comment type="similarity">
    <text evidence="2">Belongs to the IML1 family.</text>
</comment>
<dbReference type="PANTHER" id="PTHR13179">
    <property type="entry name" value="DEP DOMAIN CONTAINING PROTEIN 5"/>
    <property type="match status" value="1"/>
</dbReference>
<dbReference type="GO" id="GO:0005774">
    <property type="term" value="C:vacuolar membrane"/>
    <property type="evidence" value="ECO:0007669"/>
    <property type="project" value="UniProtKB-SubCell"/>
</dbReference>
<dbReference type="Gene3D" id="1.10.10.10">
    <property type="entry name" value="Winged helix-like DNA-binding domain superfamily/Winged helix DNA-binding domain"/>
    <property type="match status" value="1"/>
</dbReference>
<gene>
    <name evidence="7" type="ORF">POJ06DRAFT_245990</name>
</gene>
<accession>A0AAD7QX60</accession>
<organism evidence="7 8">
    <name type="scientific">Lipomyces tetrasporus</name>
    <dbReference type="NCBI Taxonomy" id="54092"/>
    <lineage>
        <taxon>Eukaryota</taxon>
        <taxon>Fungi</taxon>
        <taxon>Dikarya</taxon>
        <taxon>Ascomycota</taxon>
        <taxon>Saccharomycotina</taxon>
        <taxon>Lipomycetes</taxon>
        <taxon>Lipomycetales</taxon>
        <taxon>Lipomycetaceae</taxon>
        <taxon>Lipomyces</taxon>
    </lineage>
</organism>
<feature type="compositionally biased region" description="Pro residues" evidence="5">
    <location>
        <begin position="1373"/>
        <end position="1382"/>
    </location>
</feature>
<dbReference type="InterPro" id="IPR048255">
    <property type="entry name" value="IML1_N"/>
</dbReference>
<evidence type="ECO:0000313" key="8">
    <source>
        <dbReference type="Proteomes" id="UP001217417"/>
    </source>
</evidence>
<name>A0AAD7QX60_9ASCO</name>
<protein>
    <recommendedName>
        <fullName evidence="3">Vacuolar membrane-associated protein IML1</fullName>
    </recommendedName>
    <alternativeName>
        <fullName evidence="4">Vacuolar membrane-associated protein iml1</fullName>
    </alternativeName>
</protein>
<feature type="compositionally biased region" description="Low complexity" evidence="5">
    <location>
        <begin position="1024"/>
        <end position="1035"/>
    </location>
</feature>
<dbReference type="InterPro" id="IPR036388">
    <property type="entry name" value="WH-like_DNA-bd_sf"/>
</dbReference>
<evidence type="ECO:0000313" key="7">
    <source>
        <dbReference type="EMBL" id="KAJ8102886.1"/>
    </source>
</evidence>
<comment type="caution">
    <text evidence="7">The sequence shown here is derived from an EMBL/GenBank/DDBJ whole genome shotgun (WGS) entry which is preliminary data.</text>
</comment>
<proteinExistence type="inferred from homology"/>
<evidence type="ECO:0000259" key="6">
    <source>
        <dbReference type="PROSITE" id="PS50186"/>
    </source>
</evidence>
<dbReference type="PROSITE" id="PS50186">
    <property type="entry name" value="DEP"/>
    <property type="match status" value="1"/>
</dbReference>
<dbReference type="GO" id="GO:1904262">
    <property type="term" value="P:negative regulation of TORC1 signaling"/>
    <property type="evidence" value="ECO:0007669"/>
    <property type="project" value="TreeGrafter"/>
</dbReference>
<dbReference type="GO" id="GO:1990130">
    <property type="term" value="C:GATOR1 complex"/>
    <property type="evidence" value="ECO:0007669"/>
    <property type="project" value="TreeGrafter"/>
</dbReference>
<evidence type="ECO:0000256" key="5">
    <source>
        <dbReference type="SAM" id="MobiDB-lite"/>
    </source>
</evidence>
<evidence type="ECO:0000256" key="4">
    <source>
        <dbReference type="ARBA" id="ARBA00021881"/>
    </source>
</evidence>
<feature type="region of interest" description="Disordered" evidence="5">
    <location>
        <begin position="516"/>
        <end position="535"/>
    </location>
</feature>
<dbReference type="CDD" id="cd04449">
    <property type="entry name" value="DEP_DEPDC5-like"/>
    <property type="match status" value="1"/>
</dbReference>
<dbReference type="GO" id="GO:0005096">
    <property type="term" value="F:GTPase activator activity"/>
    <property type="evidence" value="ECO:0007669"/>
    <property type="project" value="InterPro"/>
</dbReference>
<evidence type="ECO:0000256" key="3">
    <source>
        <dbReference type="ARBA" id="ARBA00018529"/>
    </source>
</evidence>
<dbReference type="InterPro" id="IPR036390">
    <property type="entry name" value="WH_DNA-bd_sf"/>
</dbReference>
<feature type="domain" description="DEP" evidence="6">
    <location>
        <begin position="901"/>
        <end position="976"/>
    </location>
</feature>
<dbReference type="GeneID" id="80881889"/>
<dbReference type="SMART" id="SM00049">
    <property type="entry name" value="DEP"/>
    <property type="match status" value="1"/>
</dbReference>
<dbReference type="EMBL" id="JARPMG010000002">
    <property type="protein sequence ID" value="KAJ8102886.1"/>
    <property type="molecule type" value="Genomic_DNA"/>
</dbReference>